<dbReference type="Gene3D" id="1.10.238.10">
    <property type="entry name" value="EF-hand"/>
    <property type="match status" value="1"/>
</dbReference>
<feature type="region of interest" description="Disordered" evidence="1">
    <location>
        <begin position="1"/>
        <end position="42"/>
    </location>
</feature>
<evidence type="ECO:0000313" key="3">
    <source>
        <dbReference type="Proteomes" id="UP001208570"/>
    </source>
</evidence>
<protein>
    <recommendedName>
        <fullName evidence="4">EF-hand domain-containing protein</fullName>
    </recommendedName>
</protein>
<name>A0AAD9KE74_9ANNE</name>
<organism evidence="2 3">
    <name type="scientific">Paralvinella palmiformis</name>
    <dbReference type="NCBI Taxonomy" id="53620"/>
    <lineage>
        <taxon>Eukaryota</taxon>
        <taxon>Metazoa</taxon>
        <taxon>Spiralia</taxon>
        <taxon>Lophotrochozoa</taxon>
        <taxon>Annelida</taxon>
        <taxon>Polychaeta</taxon>
        <taxon>Sedentaria</taxon>
        <taxon>Canalipalpata</taxon>
        <taxon>Terebellida</taxon>
        <taxon>Terebelliformia</taxon>
        <taxon>Alvinellidae</taxon>
        <taxon>Paralvinella</taxon>
    </lineage>
</organism>
<reference evidence="2" key="1">
    <citation type="journal article" date="2023" name="Mol. Biol. Evol.">
        <title>Third-Generation Sequencing Reveals the Adaptive Role of the Epigenome in Three Deep-Sea Polychaetes.</title>
        <authorList>
            <person name="Perez M."/>
            <person name="Aroh O."/>
            <person name="Sun Y."/>
            <person name="Lan Y."/>
            <person name="Juniper S.K."/>
            <person name="Young C.R."/>
            <person name="Angers B."/>
            <person name="Qian P.Y."/>
        </authorList>
    </citation>
    <scope>NUCLEOTIDE SEQUENCE</scope>
    <source>
        <strain evidence="2">P08H-3</strain>
    </source>
</reference>
<proteinExistence type="predicted"/>
<sequence>MLFVTSSSRPEAGGGEDGEDTAPLPTPDKEPKPKLLQGINANTNLGDKDIEEIKVKYQTLPHAEDGKLEFDQIKSHLPADLNPAQEQYMKKVYEMSISGGNFKEEDFVSVYSLSKKISTLNGTPLEAFNTLDETKLEGIIAKFGELFETVDRQQTGRITITSLREILNNALESDAMTSILDIIIPVIDPENEGSVGKLDYLAFVPYFLSLVP</sequence>
<evidence type="ECO:0000313" key="2">
    <source>
        <dbReference type="EMBL" id="KAK2169532.1"/>
    </source>
</evidence>
<dbReference type="InterPro" id="IPR011992">
    <property type="entry name" value="EF-hand-dom_pair"/>
</dbReference>
<keyword evidence="3" id="KW-1185">Reference proteome</keyword>
<dbReference type="Proteomes" id="UP001208570">
    <property type="component" value="Unassembled WGS sequence"/>
</dbReference>
<evidence type="ECO:0008006" key="4">
    <source>
        <dbReference type="Google" id="ProtNLM"/>
    </source>
</evidence>
<dbReference type="SUPFAM" id="SSF47473">
    <property type="entry name" value="EF-hand"/>
    <property type="match status" value="1"/>
</dbReference>
<evidence type="ECO:0000256" key="1">
    <source>
        <dbReference type="SAM" id="MobiDB-lite"/>
    </source>
</evidence>
<dbReference type="EMBL" id="JAODUP010000009">
    <property type="protein sequence ID" value="KAK2169532.1"/>
    <property type="molecule type" value="Genomic_DNA"/>
</dbReference>
<accession>A0AAD9KE74</accession>
<comment type="caution">
    <text evidence="2">The sequence shown here is derived from an EMBL/GenBank/DDBJ whole genome shotgun (WGS) entry which is preliminary data.</text>
</comment>
<dbReference type="AlphaFoldDB" id="A0AAD9KE74"/>
<gene>
    <name evidence="2" type="ORF">LSH36_9g14034</name>
</gene>